<dbReference type="EMBL" id="JAFKCW010000002">
    <property type="protein sequence ID" value="MBN7800816.1"/>
    <property type="molecule type" value="Genomic_DNA"/>
</dbReference>
<reference evidence="1 2" key="1">
    <citation type="submission" date="2021-03" db="EMBL/GenBank/DDBJ databases">
        <title>novel species isolated from a fishpond in China.</title>
        <authorList>
            <person name="Lu H."/>
            <person name="Cai Z."/>
        </authorList>
    </citation>
    <scope>NUCLEOTIDE SEQUENCE [LARGE SCALE GENOMIC DNA]</scope>
    <source>
        <strain evidence="1 2">JCM 31546</strain>
    </source>
</reference>
<dbReference type="Proteomes" id="UP000664698">
    <property type="component" value="Unassembled WGS sequence"/>
</dbReference>
<dbReference type="RefSeq" id="WP_206568805.1">
    <property type="nucleotide sequence ID" value="NZ_JAFKCW010000002.1"/>
</dbReference>
<keyword evidence="2" id="KW-1185">Reference proteome</keyword>
<evidence type="ECO:0000313" key="2">
    <source>
        <dbReference type="Proteomes" id="UP000664698"/>
    </source>
</evidence>
<comment type="caution">
    <text evidence="1">The sequence shown here is derived from an EMBL/GenBank/DDBJ whole genome shotgun (WGS) entry which is preliminary data.</text>
</comment>
<protein>
    <submittedName>
        <fullName evidence="1">Uncharacterized protein</fullName>
    </submittedName>
</protein>
<gene>
    <name evidence="1" type="ORF">J0A67_08090</name>
</gene>
<accession>A0ABS3BNG4</accession>
<proteinExistence type="predicted"/>
<sequence>MANSILTAAKKAKNDKFYTQSEISRTDAKIDRLAYELYGLTEDEIKIVEGGEV</sequence>
<evidence type="ECO:0000313" key="1">
    <source>
        <dbReference type="EMBL" id="MBN7800816.1"/>
    </source>
</evidence>
<organism evidence="1 2">
    <name type="scientific">Algoriphagus aestuariicola</name>
    <dbReference type="NCBI Taxonomy" id="1852016"/>
    <lineage>
        <taxon>Bacteria</taxon>
        <taxon>Pseudomonadati</taxon>
        <taxon>Bacteroidota</taxon>
        <taxon>Cytophagia</taxon>
        <taxon>Cytophagales</taxon>
        <taxon>Cyclobacteriaceae</taxon>
        <taxon>Algoriphagus</taxon>
    </lineage>
</organism>
<name>A0ABS3BNG4_9BACT</name>